<proteinExistence type="predicted"/>
<evidence type="ECO:0000313" key="1">
    <source>
        <dbReference type="EMBL" id="VFJ74249.1"/>
    </source>
</evidence>
<dbReference type="EMBL" id="CAADFE010000060">
    <property type="protein sequence ID" value="VFJ74249.1"/>
    <property type="molecule type" value="Genomic_DNA"/>
</dbReference>
<dbReference type="AlphaFoldDB" id="A0A450TXT4"/>
<organism evidence="1">
    <name type="scientific">Candidatus Kentrum sp. FW</name>
    <dbReference type="NCBI Taxonomy" id="2126338"/>
    <lineage>
        <taxon>Bacteria</taxon>
        <taxon>Pseudomonadati</taxon>
        <taxon>Pseudomonadota</taxon>
        <taxon>Gammaproteobacteria</taxon>
        <taxon>Candidatus Kentrum</taxon>
    </lineage>
</organism>
<name>A0A450TXT4_9GAMM</name>
<gene>
    <name evidence="1" type="ORF">BECKFW1821C_GA0114237_10603</name>
</gene>
<reference evidence="1" key="1">
    <citation type="submission" date="2019-02" db="EMBL/GenBank/DDBJ databases">
        <authorList>
            <person name="Gruber-Vodicka R. H."/>
            <person name="Seah K. B. B."/>
        </authorList>
    </citation>
    <scope>NUCLEOTIDE SEQUENCE</scope>
    <source>
        <strain evidence="1">BECK_BZ131</strain>
    </source>
</reference>
<sequence length="89" mass="10351">MKVYADTSVFGGVFDEEFAEDSRRFFYDPRVGRFIENPYHDQAIYSLISAALESSLYRFLVAMNNRGYDLKQVTNETKNYFGLYLPLPA</sequence>
<protein>
    <recommendedName>
        <fullName evidence="2">PIN domain-containing protein</fullName>
    </recommendedName>
</protein>
<evidence type="ECO:0008006" key="2">
    <source>
        <dbReference type="Google" id="ProtNLM"/>
    </source>
</evidence>
<accession>A0A450TXT4</accession>